<proteinExistence type="predicted"/>
<dbReference type="GO" id="GO:0006289">
    <property type="term" value="P:nucleotide-excision repair"/>
    <property type="evidence" value="ECO:0007669"/>
    <property type="project" value="InterPro"/>
</dbReference>
<evidence type="ECO:0000256" key="1">
    <source>
        <dbReference type="ARBA" id="ARBA00022722"/>
    </source>
</evidence>
<dbReference type="NCBIfam" id="TIGR00629">
    <property type="entry name" value="uvde"/>
    <property type="match status" value="1"/>
</dbReference>
<dbReference type="Gene3D" id="3.20.20.150">
    <property type="entry name" value="Divalent-metal-dependent TIM barrel enzymes"/>
    <property type="match status" value="1"/>
</dbReference>
<protein>
    <submittedName>
        <fullName evidence="7">UV damage repair endonuclease UvsE</fullName>
    </submittedName>
</protein>
<dbReference type="GO" id="GO:0004519">
    <property type="term" value="F:endonuclease activity"/>
    <property type="evidence" value="ECO:0007669"/>
    <property type="project" value="UniProtKB-KW"/>
</dbReference>
<evidence type="ECO:0000313" key="8">
    <source>
        <dbReference type="Proteomes" id="UP000180098"/>
    </source>
</evidence>
<accession>A0A1S2LU90</accession>
<keyword evidence="8" id="KW-1185">Reference proteome</keyword>
<comment type="caution">
    <text evidence="7">The sequence shown here is derived from an EMBL/GenBank/DDBJ whole genome shotgun (WGS) entry which is preliminary data.</text>
</comment>
<evidence type="ECO:0000256" key="6">
    <source>
        <dbReference type="ARBA" id="ARBA00023204"/>
    </source>
</evidence>
<dbReference type="AlphaFoldDB" id="A0A1S2LU90"/>
<evidence type="ECO:0000313" key="7">
    <source>
        <dbReference type="EMBL" id="OIJ15723.1"/>
    </source>
</evidence>
<name>A0A1S2LU90_9BACI</name>
<dbReference type="Pfam" id="PF03851">
    <property type="entry name" value="UvdE"/>
    <property type="match status" value="1"/>
</dbReference>
<evidence type="ECO:0000256" key="2">
    <source>
        <dbReference type="ARBA" id="ARBA00022759"/>
    </source>
</evidence>
<keyword evidence="2 7" id="KW-0255">Endonuclease</keyword>
<dbReference type="PANTHER" id="PTHR31290:SF5">
    <property type="entry name" value="UV-DAMAGE ENDONUCLEASE"/>
    <property type="match status" value="1"/>
</dbReference>
<dbReference type="EMBL" id="MLQQ01000001">
    <property type="protein sequence ID" value="OIJ15723.1"/>
    <property type="molecule type" value="Genomic_DNA"/>
</dbReference>
<dbReference type="InterPro" id="IPR004601">
    <property type="entry name" value="UvdE"/>
</dbReference>
<dbReference type="GO" id="GO:0016787">
    <property type="term" value="F:hydrolase activity"/>
    <property type="evidence" value="ECO:0007669"/>
    <property type="project" value="UniProtKB-KW"/>
</dbReference>
<keyword evidence="5" id="KW-0378">Hydrolase</keyword>
<dbReference type="InterPro" id="IPR036237">
    <property type="entry name" value="Xyl_isomerase-like_sf"/>
</dbReference>
<dbReference type="SUPFAM" id="SSF51658">
    <property type="entry name" value="Xylose isomerase-like"/>
    <property type="match status" value="1"/>
</dbReference>
<dbReference type="Proteomes" id="UP000180098">
    <property type="component" value="Unassembled WGS sequence"/>
</dbReference>
<dbReference type="PANTHER" id="PTHR31290">
    <property type="entry name" value="UV-DAMAGE ENDONUCLEASE"/>
    <property type="match status" value="1"/>
</dbReference>
<dbReference type="GO" id="GO:0009411">
    <property type="term" value="P:response to UV"/>
    <property type="evidence" value="ECO:0007669"/>
    <property type="project" value="InterPro"/>
</dbReference>
<organism evidence="7 8">
    <name type="scientific">Anaerobacillus arseniciselenatis</name>
    <dbReference type="NCBI Taxonomy" id="85682"/>
    <lineage>
        <taxon>Bacteria</taxon>
        <taxon>Bacillati</taxon>
        <taxon>Bacillota</taxon>
        <taxon>Bacilli</taxon>
        <taxon>Bacillales</taxon>
        <taxon>Bacillaceae</taxon>
        <taxon>Anaerobacillus</taxon>
    </lineage>
</organism>
<gene>
    <name evidence="7" type="ORF">BKP35_01655</name>
</gene>
<evidence type="ECO:0000256" key="4">
    <source>
        <dbReference type="ARBA" id="ARBA00022769"/>
    </source>
</evidence>
<keyword evidence="3" id="KW-0227">DNA damage</keyword>
<evidence type="ECO:0000256" key="5">
    <source>
        <dbReference type="ARBA" id="ARBA00022801"/>
    </source>
</evidence>
<keyword evidence="6" id="KW-0234">DNA repair</keyword>
<keyword evidence="1" id="KW-0540">Nuclease</keyword>
<dbReference type="OrthoDB" id="9782576at2"/>
<keyword evidence="4" id="KW-0228">DNA excision</keyword>
<sequence length="294" mass="34110">MKLGYACLNVTLGLKMRTCRIRTVEIEGMKKIKELTLLNLHSVKTILEWNQEHGINFFRVSSDIVPFGSHEILAWDWWRDEDVLTITEEIKQLQQTSHMRLSVHPGQYTIINSPNEKVVKNALRDIEYHNKLLNLMGGTDMVIHVGGVYGDKTKAKNRWVNNYRQLSNDIKKKLILENDHKSFHVQDVLDIHSETGVPICFDIHHHNCNRFEEIEIAKLLDRVVHSWEGVRLPKMHISSGRNSKTDTAHHDYILKGDFDAFIDLLSGRNIDLMFEAKKKELAVLKIKSDLKETQ</sequence>
<dbReference type="RefSeq" id="WP_071311648.1">
    <property type="nucleotide sequence ID" value="NZ_MLQQ01000001.1"/>
</dbReference>
<evidence type="ECO:0000256" key="3">
    <source>
        <dbReference type="ARBA" id="ARBA00022763"/>
    </source>
</evidence>
<reference evidence="7 8" key="1">
    <citation type="submission" date="2016-10" db="EMBL/GenBank/DDBJ databases">
        <title>Draft genome sequences of four alkaliphilic bacteria belonging to the Anaerobacillus genus.</title>
        <authorList>
            <person name="Bassil N.M."/>
            <person name="Lloyd J.R."/>
        </authorList>
    </citation>
    <scope>NUCLEOTIDE SEQUENCE [LARGE SCALE GENOMIC DNA]</scope>
    <source>
        <strain evidence="7 8">DSM 15340</strain>
    </source>
</reference>